<keyword evidence="2" id="KW-1185">Reference proteome</keyword>
<name>A0A2G5UDA8_9PELO</name>
<reference evidence="2" key="1">
    <citation type="submission" date="2017-10" db="EMBL/GenBank/DDBJ databases">
        <title>Rapid genome shrinkage in a self-fertile nematode reveals novel sperm competition proteins.</title>
        <authorList>
            <person name="Yin D."/>
            <person name="Schwarz E.M."/>
            <person name="Thomas C.G."/>
            <person name="Felde R.L."/>
            <person name="Korf I.F."/>
            <person name="Cutter A.D."/>
            <person name="Schartner C.M."/>
            <person name="Ralston E.J."/>
            <person name="Meyer B.J."/>
            <person name="Haag E.S."/>
        </authorList>
    </citation>
    <scope>NUCLEOTIDE SEQUENCE [LARGE SCALE GENOMIC DNA]</scope>
    <source>
        <strain evidence="2">JU1422</strain>
    </source>
</reference>
<organism evidence="1 2">
    <name type="scientific">Caenorhabditis nigoni</name>
    <dbReference type="NCBI Taxonomy" id="1611254"/>
    <lineage>
        <taxon>Eukaryota</taxon>
        <taxon>Metazoa</taxon>
        <taxon>Ecdysozoa</taxon>
        <taxon>Nematoda</taxon>
        <taxon>Chromadorea</taxon>
        <taxon>Rhabditida</taxon>
        <taxon>Rhabditina</taxon>
        <taxon>Rhabditomorpha</taxon>
        <taxon>Rhabditoidea</taxon>
        <taxon>Rhabditidae</taxon>
        <taxon>Peloderinae</taxon>
        <taxon>Caenorhabditis</taxon>
    </lineage>
</organism>
<gene>
    <name evidence="1" type="primary">Cnig_chr_IV.g16108</name>
    <name evidence="1" type="ORF">B9Z55_016108</name>
</gene>
<dbReference type="AlphaFoldDB" id="A0A2G5UDA8"/>
<protein>
    <submittedName>
        <fullName evidence="1">Uncharacterized protein</fullName>
    </submittedName>
</protein>
<evidence type="ECO:0000313" key="2">
    <source>
        <dbReference type="Proteomes" id="UP000230233"/>
    </source>
</evidence>
<comment type="caution">
    <text evidence="1">The sequence shown here is derived from an EMBL/GenBank/DDBJ whole genome shotgun (WGS) entry which is preliminary data.</text>
</comment>
<accession>A0A2G5UDA8</accession>
<sequence>MKIFRKSSAEKMMGFPKEVQEVRSWTLWQLFFEYRLNPEAARITSFSSRPNPAKVKNHSLPSQSTWTAVAPSISHQLCKLQNRKKANRFEEFRWTWRCRRSTTGCGWREGNN</sequence>
<dbReference type="Proteomes" id="UP000230233">
    <property type="component" value="Chromosome IV"/>
</dbReference>
<dbReference type="EMBL" id="PDUG01000004">
    <property type="protein sequence ID" value="PIC37499.1"/>
    <property type="molecule type" value="Genomic_DNA"/>
</dbReference>
<proteinExistence type="predicted"/>
<evidence type="ECO:0000313" key="1">
    <source>
        <dbReference type="EMBL" id="PIC37499.1"/>
    </source>
</evidence>